<dbReference type="Pfam" id="PF21686">
    <property type="entry name" value="LigD_Prim-Pol"/>
    <property type="match status" value="1"/>
</dbReference>
<protein>
    <recommendedName>
        <fullName evidence="1">DNA ligase D polymerase domain-containing protein</fullName>
    </recommendedName>
</protein>
<dbReference type="RefSeq" id="WP_077352545.1">
    <property type="nucleotide sequence ID" value="NZ_CP019607.1"/>
</dbReference>
<dbReference type="PANTHER" id="PTHR42705">
    <property type="entry name" value="BIFUNCTIONAL NON-HOMOLOGOUS END JOINING PROTEIN LIGD"/>
    <property type="match status" value="1"/>
</dbReference>
<evidence type="ECO:0000313" key="3">
    <source>
        <dbReference type="Proteomes" id="UP000188235"/>
    </source>
</evidence>
<dbReference type="AlphaFoldDB" id="A0A1Q2D1W5"/>
<dbReference type="Proteomes" id="UP000188235">
    <property type="component" value="Chromosome"/>
</dbReference>
<dbReference type="PANTHER" id="PTHR42705:SF2">
    <property type="entry name" value="BIFUNCTIONAL NON-HOMOLOGOUS END JOINING PROTEIN LIGD"/>
    <property type="match status" value="1"/>
</dbReference>
<feature type="domain" description="DNA ligase D polymerase" evidence="1">
    <location>
        <begin position="29"/>
        <end position="296"/>
    </location>
</feature>
<name>A0A1Q2D1W5_9ACTN</name>
<accession>A0A1Q2D1W5</accession>
<dbReference type="CDD" id="cd04861">
    <property type="entry name" value="LigD_Pol_like"/>
    <property type="match status" value="1"/>
</dbReference>
<evidence type="ECO:0000313" key="2">
    <source>
        <dbReference type="EMBL" id="AQP52362.1"/>
    </source>
</evidence>
<dbReference type="Gene3D" id="3.90.920.10">
    <property type="entry name" value="DNA primase, PRIM domain"/>
    <property type="match status" value="1"/>
</dbReference>
<reference evidence="2 3" key="1">
    <citation type="journal article" date="2008" name="Int. J. Syst. Evol. Microbiol.">
        <title>Tessaracoccus flavescens sp. nov., isolated from marine sediment.</title>
        <authorList>
            <person name="Lee D.W."/>
            <person name="Lee S.D."/>
        </authorList>
    </citation>
    <scope>NUCLEOTIDE SEQUENCE [LARGE SCALE GENOMIC DNA]</scope>
    <source>
        <strain evidence="2 3">SST-39T</strain>
    </source>
</reference>
<evidence type="ECO:0000259" key="1">
    <source>
        <dbReference type="Pfam" id="PF21686"/>
    </source>
</evidence>
<keyword evidence="3" id="KW-1185">Reference proteome</keyword>
<dbReference type="EMBL" id="CP019607">
    <property type="protein sequence ID" value="AQP52362.1"/>
    <property type="molecule type" value="Genomic_DNA"/>
</dbReference>
<gene>
    <name evidence="2" type="ORF">BW733_17570</name>
</gene>
<sequence>MNERIATQIDGVTLSLSNLDKPLFPSGFTKGELISYYVEVAEAMLPHLADRAITRVRFPNGTSGQSFYEKNAPGGAPEWVRTLDVETSAGTVTYVMAEDRPTLAWLANLAAIELHTPQWRAADATMGPDGVVLEGDDEPRSTTLVVDLDPGPGITPADSARGAILAATALAELGLEAHPKTSGNKGLQLSVPIAATPASEVFTFAQSLAKHLAVKHPKQFVATMAKDARGGLIFVDYAQNLAARNTVTAYSVRGLDEPSVATPLSWEEVAALKPDSRLRTSPARALDRLGRSGDLWQAQLPTADSPKLPDPLT</sequence>
<dbReference type="KEGG" id="tfa:BW733_17570"/>
<dbReference type="InterPro" id="IPR052171">
    <property type="entry name" value="NHEJ_LigD"/>
</dbReference>
<organism evidence="2 3">
    <name type="scientific">Tessaracoccus flavescens</name>
    <dbReference type="NCBI Taxonomy" id="399497"/>
    <lineage>
        <taxon>Bacteria</taxon>
        <taxon>Bacillati</taxon>
        <taxon>Actinomycetota</taxon>
        <taxon>Actinomycetes</taxon>
        <taxon>Propionibacteriales</taxon>
        <taxon>Propionibacteriaceae</taxon>
        <taxon>Tessaracoccus</taxon>
    </lineage>
</organism>
<dbReference type="InterPro" id="IPR014145">
    <property type="entry name" value="LigD_pol_dom"/>
</dbReference>
<dbReference type="STRING" id="399497.BW733_17570"/>
<dbReference type="NCBIfam" id="TIGR02778">
    <property type="entry name" value="ligD_pol"/>
    <property type="match status" value="1"/>
</dbReference>
<proteinExistence type="predicted"/>